<evidence type="ECO:0000256" key="3">
    <source>
        <dbReference type="ARBA" id="ARBA00022989"/>
    </source>
</evidence>
<dbReference type="PROSITE" id="PS50929">
    <property type="entry name" value="ABC_TM1F"/>
    <property type="match status" value="1"/>
</dbReference>
<dbReference type="HOGENOM" id="CLU_000604_84_3_11"/>
<dbReference type="SUPFAM" id="SSF52540">
    <property type="entry name" value="P-loop containing nucleoside triphosphate hydrolases"/>
    <property type="match status" value="1"/>
</dbReference>
<dbReference type="STRING" id="446470.Snas_0419"/>
<evidence type="ECO:0000313" key="8">
    <source>
        <dbReference type="EMBL" id="ADD40136.1"/>
    </source>
</evidence>
<proteinExistence type="predicted"/>
<feature type="domain" description="ABC transmembrane type-1" evidence="7">
    <location>
        <begin position="34"/>
        <end position="315"/>
    </location>
</feature>
<dbReference type="AlphaFoldDB" id="D3Q4H6"/>
<reference evidence="8 9" key="1">
    <citation type="journal article" date="2009" name="Stand. Genomic Sci.">
        <title>Complete genome sequence of Stackebrandtia nassauensis type strain (LLR-40K-21).</title>
        <authorList>
            <person name="Munk C."/>
            <person name="Lapidus A."/>
            <person name="Copeland A."/>
            <person name="Jando M."/>
            <person name="Mayilraj S."/>
            <person name="Glavina Del Rio T."/>
            <person name="Nolan M."/>
            <person name="Chen F."/>
            <person name="Lucas S."/>
            <person name="Tice H."/>
            <person name="Cheng J.F."/>
            <person name="Han C."/>
            <person name="Detter J.C."/>
            <person name="Bruce D."/>
            <person name="Goodwin L."/>
            <person name="Chain P."/>
            <person name="Pitluck S."/>
            <person name="Goker M."/>
            <person name="Ovchinikova G."/>
            <person name="Pati A."/>
            <person name="Ivanova N."/>
            <person name="Mavromatis K."/>
            <person name="Chen A."/>
            <person name="Palaniappan K."/>
            <person name="Land M."/>
            <person name="Hauser L."/>
            <person name="Chang Y.J."/>
            <person name="Jeffries C.D."/>
            <person name="Bristow J."/>
            <person name="Eisen J.A."/>
            <person name="Markowitz V."/>
            <person name="Hugenholtz P."/>
            <person name="Kyrpides N.C."/>
            <person name="Klenk H.P."/>
        </authorList>
    </citation>
    <scope>NUCLEOTIDE SEQUENCE [LARGE SCALE GENOMIC DNA]</scope>
    <source>
        <strain evidence="9">DSM 44728 / CIP 108903 / NRRL B-16338 / NBRC 102104 / LLR-40K-21</strain>
    </source>
</reference>
<dbReference type="InterPro" id="IPR027417">
    <property type="entry name" value="P-loop_NTPase"/>
</dbReference>
<dbReference type="Pfam" id="PF00664">
    <property type="entry name" value="ABC_membrane"/>
    <property type="match status" value="1"/>
</dbReference>
<dbReference type="InterPro" id="IPR017871">
    <property type="entry name" value="ABC_transporter-like_CS"/>
</dbReference>
<dbReference type="GO" id="GO:0016887">
    <property type="term" value="F:ATP hydrolysis activity"/>
    <property type="evidence" value="ECO:0007669"/>
    <property type="project" value="InterPro"/>
</dbReference>
<dbReference type="InterPro" id="IPR011527">
    <property type="entry name" value="ABC1_TM_dom"/>
</dbReference>
<dbReference type="SUPFAM" id="SSF90123">
    <property type="entry name" value="ABC transporter transmembrane region"/>
    <property type="match status" value="1"/>
</dbReference>
<keyword evidence="3 5" id="KW-1133">Transmembrane helix</keyword>
<keyword evidence="9" id="KW-1185">Reference proteome</keyword>
<evidence type="ECO:0000259" key="6">
    <source>
        <dbReference type="PROSITE" id="PS50893"/>
    </source>
</evidence>
<feature type="transmembrane region" description="Helical" evidence="5">
    <location>
        <begin position="148"/>
        <end position="166"/>
    </location>
</feature>
<dbReference type="EMBL" id="CP001778">
    <property type="protein sequence ID" value="ADD40136.1"/>
    <property type="molecule type" value="Genomic_DNA"/>
</dbReference>
<organism evidence="8 9">
    <name type="scientific">Stackebrandtia nassauensis (strain DSM 44728 / CIP 108903 / NRRL B-16338 / NBRC 102104 / LLR-40K-21)</name>
    <dbReference type="NCBI Taxonomy" id="446470"/>
    <lineage>
        <taxon>Bacteria</taxon>
        <taxon>Bacillati</taxon>
        <taxon>Actinomycetota</taxon>
        <taxon>Actinomycetes</taxon>
        <taxon>Glycomycetales</taxon>
        <taxon>Glycomycetaceae</taxon>
        <taxon>Stackebrandtia</taxon>
    </lineage>
</organism>
<feature type="transmembrane region" description="Helical" evidence="5">
    <location>
        <begin position="33"/>
        <end position="54"/>
    </location>
</feature>
<feature type="transmembrane region" description="Helical" evidence="5">
    <location>
        <begin position="172"/>
        <end position="191"/>
    </location>
</feature>
<dbReference type="Gene3D" id="3.40.50.300">
    <property type="entry name" value="P-loop containing nucleotide triphosphate hydrolases"/>
    <property type="match status" value="1"/>
</dbReference>
<dbReference type="InterPro" id="IPR003439">
    <property type="entry name" value="ABC_transporter-like_ATP-bd"/>
</dbReference>
<comment type="subcellular location">
    <subcellularLocation>
        <location evidence="1">Cell membrane</location>
        <topology evidence="1">Multi-pass membrane protein</topology>
    </subcellularLocation>
</comment>
<dbReference type="PANTHER" id="PTHR43394:SF1">
    <property type="entry name" value="ATP-BINDING CASSETTE SUB-FAMILY B MEMBER 10, MITOCHONDRIAL"/>
    <property type="match status" value="1"/>
</dbReference>
<name>D3Q4H6_STANL</name>
<protein>
    <submittedName>
        <fullName evidence="8">ABC transporter related protein</fullName>
    </submittedName>
</protein>
<keyword evidence="4 5" id="KW-0472">Membrane</keyword>
<dbReference type="PANTHER" id="PTHR43394">
    <property type="entry name" value="ATP-DEPENDENT PERMEASE MDL1, MITOCHONDRIAL"/>
    <property type="match status" value="1"/>
</dbReference>
<accession>D3Q4H6</accession>
<dbReference type="PROSITE" id="PS50893">
    <property type="entry name" value="ABC_TRANSPORTER_2"/>
    <property type="match status" value="1"/>
</dbReference>
<evidence type="ECO:0000313" key="9">
    <source>
        <dbReference type="Proteomes" id="UP000000844"/>
    </source>
</evidence>
<dbReference type="Pfam" id="PF00005">
    <property type="entry name" value="ABC_tran"/>
    <property type="match status" value="1"/>
</dbReference>
<dbReference type="GO" id="GO:0005886">
    <property type="term" value="C:plasma membrane"/>
    <property type="evidence" value="ECO:0007669"/>
    <property type="project" value="UniProtKB-SubCell"/>
</dbReference>
<dbReference type="Gene3D" id="1.20.1560.10">
    <property type="entry name" value="ABC transporter type 1, transmembrane domain"/>
    <property type="match status" value="1"/>
</dbReference>
<dbReference type="PROSITE" id="PS00211">
    <property type="entry name" value="ABC_TRANSPORTER_1"/>
    <property type="match status" value="1"/>
</dbReference>
<evidence type="ECO:0000259" key="7">
    <source>
        <dbReference type="PROSITE" id="PS50929"/>
    </source>
</evidence>
<keyword evidence="2 5" id="KW-0812">Transmembrane</keyword>
<dbReference type="CDD" id="cd07346">
    <property type="entry name" value="ABC_6TM_exporters"/>
    <property type="match status" value="1"/>
</dbReference>
<dbReference type="OrthoDB" id="4966664at2"/>
<feature type="domain" description="ABC transporter" evidence="6">
    <location>
        <begin position="261"/>
        <end position="565"/>
    </location>
</feature>
<evidence type="ECO:0000256" key="1">
    <source>
        <dbReference type="ARBA" id="ARBA00004651"/>
    </source>
</evidence>
<dbReference type="Proteomes" id="UP000000844">
    <property type="component" value="Chromosome"/>
</dbReference>
<gene>
    <name evidence="8" type="ordered locus">Snas_0419</name>
</gene>
<evidence type="ECO:0000256" key="5">
    <source>
        <dbReference type="SAM" id="Phobius"/>
    </source>
</evidence>
<dbReference type="RefSeq" id="WP_013015707.1">
    <property type="nucleotide sequence ID" value="NC_013947.1"/>
</dbReference>
<dbReference type="InterPro" id="IPR036640">
    <property type="entry name" value="ABC1_TM_sf"/>
</dbReference>
<dbReference type="eggNOG" id="COG1132">
    <property type="taxonomic scope" value="Bacteria"/>
</dbReference>
<sequence length="574" mass="60634">MSPLPPHADPGTPDARSPGRYLWWLLWKQPSRVFLGAFWGIVSSVGIASLPFFMGKAVDEGLRARALEPLAWWTAGLILVGGVNAAANILRHRTMTHVRMDASLRTVQVVNRHAARLGSVLARRVSTGEIVAIGASDAKQVSHAMTSAGPGVGSVVACVLIAVMVLSISPLLGALVLVGVPAIVLSIGPLTKRLQRTESTYREHTGVLTARAGDIAAGLRVLRGIGGESLFASRYRRRSGELLSEGYRVGAVASWIHALGSGLPGLFLALVTWLAARLVAAGQISFGDMVAVYGYAAALVLPVAFFIEAIFDITRGRVAARRIIGVLNLEPAVTDPAEAVAGPVGPAELYDPESGLRVPARRLAAVATADAESAALIVERIARYTDSDAAYGGVPLSDMALAEVRRRILLSGNDSHLFAGTLRDMVSPSGDIDDATIGTAVRQAAATDIVEALPDGLDTEIDAQARTLSGGQRQRVRLVRALLAEPEVLILPEPTSAVDAHSEAAIAEGLREHRRDRTTLVLSTSPLVLDRCDEVAFVEDGKVTATGTHARLLNTEPGYRALVLRGAEEEGETP</sequence>
<feature type="transmembrane region" description="Helical" evidence="5">
    <location>
        <begin position="292"/>
        <end position="311"/>
    </location>
</feature>
<dbReference type="KEGG" id="sna:Snas_0419"/>
<dbReference type="GO" id="GO:0015421">
    <property type="term" value="F:ABC-type oligopeptide transporter activity"/>
    <property type="evidence" value="ECO:0007669"/>
    <property type="project" value="TreeGrafter"/>
</dbReference>
<evidence type="ECO:0000256" key="4">
    <source>
        <dbReference type="ARBA" id="ARBA00023136"/>
    </source>
</evidence>
<dbReference type="InterPro" id="IPR039421">
    <property type="entry name" value="Type_1_exporter"/>
</dbReference>
<evidence type="ECO:0000256" key="2">
    <source>
        <dbReference type="ARBA" id="ARBA00022692"/>
    </source>
</evidence>
<dbReference type="GO" id="GO:0005524">
    <property type="term" value="F:ATP binding"/>
    <property type="evidence" value="ECO:0007669"/>
    <property type="project" value="InterPro"/>
</dbReference>
<feature type="transmembrane region" description="Helical" evidence="5">
    <location>
        <begin position="70"/>
        <end position="90"/>
    </location>
</feature>